<dbReference type="AlphaFoldDB" id="A0A7W7HTX2"/>
<dbReference type="Pfam" id="PF03422">
    <property type="entry name" value="CBM_6"/>
    <property type="match status" value="1"/>
</dbReference>
<dbReference type="PROSITE" id="PS51175">
    <property type="entry name" value="CBM6"/>
    <property type="match status" value="1"/>
</dbReference>
<sequence>MTTPSLPPPGMYRSRSRVTRNRAGLAAAGLALVLLGYLIGRLQGGADEPAVAAPPPASAPASATPAPEPSTEPATPEPATPGRDAYAVFQAEAASGQQGTDVEETEDEGGGQNVGWISNGDWLRFDDVDFGDTPATGFAARIASDADDDSRGRIEIRIDSPANPPAGTLITGDTDGWQDWTSRSTEIQPTTGRHTVFLVFAADDGDEFLNINYFAFRH</sequence>
<dbReference type="RefSeq" id="WP_184990738.1">
    <property type="nucleotide sequence ID" value="NZ_BOMK01000028.1"/>
</dbReference>
<name>A0A7W7HTX2_9ACTN</name>
<dbReference type="CDD" id="cd04084">
    <property type="entry name" value="CBM6_xylanase-like"/>
    <property type="match status" value="1"/>
</dbReference>
<dbReference type="SMART" id="SM00606">
    <property type="entry name" value="CBD_IV"/>
    <property type="match status" value="1"/>
</dbReference>
<evidence type="ECO:0000313" key="5">
    <source>
        <dbReference type="Proteomes" id="UP000578112"/>
    </source>
</evidence>
<comment type="caution">
    <text evidence="4">The sequence shown here is derived from an EMBL/GenBank/DDBJ whole genome shotgun (WGS) entry which is preliminary data.</text>
</comment>
<organism evidence="4 5">
    <name type="scientific">Actinoplanes digitatis</name>
    <dbReference type="NCBI Taxonomy" id="1868"/>
    <lineage>
        <taxon>Bacteria</taxon>
        <taxon>Bacillati</taxon>
        <taxon>Actinomycetota</taxon>
        <taxon>Actinomycetes</taxon>
        <taxon>Micromonosporales</taxon>
        <taxon>Micromonosporaceae</taxon>
        <taxon>Actinoplanes</taxon>
    </lineage>
</organism>
<evidence type="ECO:0000256" key="2">
    <source>
        <dbReference type="SAM" id="MobiDB-lite"/>
    </source>
</evidence>
<reference evidence="4 5" key="1">
    <citation type="submission" date="2020-08" db="EMBL/GenBank/DDBJ databases">
        <title>Sequencing the genomes of 1000 actinobacteria strains.</title>
        <authorList>
            <person name="Klenk H.-P."/>
        </authorList>
    </citation>
    <scope>NUCLEOTIDE SEQUENCE [LARGE SCALE GENOMIC DNA]</scope>
    <source>
        <strain evidence="4 5">DSM 43149</strain>
    </source>
</reference>
<feature type="region of interest" description="Disordered" evidence="2">
    <location>
        <begin position="46"/>
        <end position="116"/>
    </location>
</feature>
<dbReference type="InterPro" id="IPR005084">
    <property type="entry name" value="CBM6"/>
</dbReference>
<dbReference type="EMBL" id="JACHNH010000001">
    <property type="protein sequence ID" value="MBB4760749.1"/>
    <property type="molecule type" value="Genomic_DNA"/>
</dbReference>
<keyword evidence="1" id="KW-0732">Signal</keyword>
<protein>
    <recommendedName>
        <fullName evidence="3">CBM6 domain-containing protein</fullName>
    </recommendedName>
</protein>
<dbReference type="Gene3D" id="2.60.120.260">
    <property type="entry name" value="Galactose-binding domain-like"/>
    <property type="match status" value="1"/>
</dbReference>
<dbReference type="InterPro" id="IPR006584">
    <property type="entry name" value="Cellulose-bd_IV"/>
</dbReference>
<evidence type="ECO:0000313" key="4">
    <source>
        <dbReference type="EMBL" id="MBB4760749.1"/>
    </source>
</evidence>
<gene>
    <name evidence="4" type="ORF">BJ971_001305</name>
</gene>
<evidence type="ECO:0000256" key="1">
    <source>
        <dbReference type="ARBA" id="ARBA00022729"/>
    </source>
</evidence>
<dbReference type="Proteomes" id="UP000578112">
    <property type="component" value="Unassembled WGS sequence"/>
</dbReference>
<accession>A0A7W7HTX2</accession>
<feature type="compositionally biased region" description="Pro residues" evidence="2">
    <location>
        <begin position="66"/>
        <end position="79"/>
    </location>
</feature>
<dbReference type="InterPro" id="IPR008979">
    <property type="entry name" value="Galactose-bd-like_sf"/>
</dbReference>
<keyword evidence="5" id="KW-1185">Reference proteome</keyword>
<dbReference type="GO" id="GO:0030246">
    <property type="term" value="F:carbohydrate binding"/>
    <property type="evidence" value="ECO:0007669"/>
    <property type="project" value="InterPro"/>
</dbReference>
<proteinExistence type="predicted"/>
<dbReference type="SUPFAM" id="SSF49785">
    <property type="entry name" value="Galactose-binding domain-like"/>
    <property type="match status" value="1"/>
</dbReference>
<evidence type="ECO:0000259" key="3">
    <source>
        <dbReference type="PROSITE" id="PS51175"/>
    </source>
</evidence>
<feature type="domain" description="CBM6" evidence="3">
    <location>
        <begin position="87"/>
        <end position="217"/>
    </location>
</feature>